<dbReference type="EMBL" id="JAAGVY010000085">
    <property type="protein sequence ID" value="NEN25816.1"/>
    <property type="molecule type" value="Genomic_DNA"/>
</dbReference>
<comment type="caution">
    <text evidence="2">The sequence shown here is derived from an EMBL/GenBank/DDBJ whole genome shotgun (WGS) entry which is preliminary data.</text>
</comment>
<dbReference type="NCBIfam" id="TIGR03696">
    <property type="entry name" value="Rhs_assc_core"/>
    <property type="match status" value="1"/>
</dbReference>
<organism evidence="2 3">
    <name type="scientific">Cryomorpha ignava</name>
    <dbReference type="NCBI Taxonomy" id="101383"/>
    <lineage>
        <taxon>Bacteria</taxon>
        <taxon>Pseudomonadati</taxon>
        <taxon>Bacteroidota</taxon>
        <taxon>Flavobacteriia</taxon>
        <taxon>Flavobacteriales</taxon>
        <taxon>Cryomorphaceae</taxon>
        <taxon>Cryomorpha</taxon>
    </lineage>
</organism>
<evidence type="ECO:0000313" key="2">
    <source>
        <dbReference type="EMBL" id="NEN25816.1"/>
    </source>
</evidence>
<dbReference type="Gene3D" id="2.180.10.10">
    <property type="entry name" value="RHS repeat-associated core"/>
    <property type="match status" value="1"/>
</dbReference>
<feature type="compositionally biased region" description="Polar residues" evidence="1">
    <location>
        <begin position="434"/>
        <end position="443"/>
    </location>
</feature>
<dbReference type="PANTHER" id="PTHR32305:SF15">
    <property type="entry name" value="PROTEIN RHSA-RELATED"/>
    <property type="match status" value="1"/>
</dbReference>
<feature type="region of interest" description="Disordered" evidence="1">
    <location>
        <begin position="423"/>
        <end position="443"/>
    </location>
</feature>
<proteinExistence type="predicted"/>
<name>A0A7K3WWB4_9FLAO</name>
<evidence type="ECO:0000313" key="3">
    <source>
        <dbReference type="Proteomes" id="UP000486602"/>
    </source>
</evidence>
<accession>A0A7K3WWB4</accession>
<dbReference type="AlphaFoldDB" id="A0A7K3WWB4"/>
<evidence type="ECO:0000256" key="1">
    <source>
        <dbReference type="SAM" id="MobiDB-lite"/>
    </source>
</evidence>
<protein>
    <submittedName>
        <fullName evidence="2">RHS repeat-associated core domain-containing protein</fullName>
    </submittedName>
</protein>
<gene>
    <name evidence="2" type="ORF">G3O08_20205</name>
</gene>
<reference evidence="2 3" key="1">
    <citation type="submission" date="2020-02" db="EMBL/GenBank/DDBJ databases">
        <title>Out from the shadows clarifying the taxonomy of the family Cryomorphaceae and related taxa by utilizing the GTDB taxonomic framework.</title>
        <authorList>
            <person name="Bowman J.P."/>
        </authorList>
    </citation>
    <scope>NUCLEOTIDE SEQUENCE [LARGE SCALE GENOMIC DNA]</scope>
    <source>
        <strain evidence="2 3">QSSC 1-22</strain>
    </source>
</reference>
<dbReference type="PANTHER" id="PTHR32305">
    <property type="match status" value="1"/>
</dbReference>
<dbReference type="Proteomes" id="UP000486602">
    <property type="component" value="Unassembled WGS sequence"/>
</dbReference>
<sequence>MKHVADGHANQDFIRDYTYDSSDNKLKGFTVNSITYGNTYDPNGSLTKEGQSRYYEWGANDKLAVFKNQAGSSTPSVYTNYFYNAKGDRIKKHTRKGNKIVVTFYMDGGMFETTYTKTVGGSIDNNRFFNTIKISDDGALIATIRVGNNVDDDTPAIKYIVGDHLNNSSAVLKTTGTLINREEYYPFGETSFGSYQYKRYRYNGKEKDEESGLYEYGQRYYAPWLCRFVSVDPIAEDYPQLSSYNYAGNKPITHVDIEGLQSSDDSEKKSEPNFNTYTSPSGDTFIASGVHNVASAKGKSEVMTTAGVMVETRTNAVLQFDWGGNNYKAHFSSETLDFTGYKDKDGNAFPIEYSSGQYFADLHITVEEKGDGALAFTAVISGAENWVWNESVFSFDIPIDFNSSQGFSLDNLLGSPTVSKNDTISGGASGGGSHTSPDLNIPSSISGKSEFTGRIYFDSLDQDLPSLLQGLRVEYIENIINVGKLGSNLDASIGGNFLKASNANFQTVIRATQYTGSLGLQEKSKMSKAQRKIGNINPTLYDFRASWGKFDSLKISNPPTRKDSIKHGHL</sequence>
<keyword evidence="3" id="KW-1185">Reference proteome</keyword>
<dbReference type="InterPro" id="IPR050708">
    <property type="entry name" value="T6SS_VgrG/RHS"/>
</dbReference>
<dbReference type="InterPro" id="IPR022385">
    <property type="entry name" value="Rhs_assc_core"/>
</dbReference>